<evidence type="ECO:0000256" key="2">
    <source>
        <dbReference type="ARBA" id="ARBA00022487"/>
    </source>
</evidence>
<evidence type="ECO:0000256" key="8">
    <source>
        <dbReference type="ARBA" id="ARBA00023157"/>
    </source>
</evidence>
<keyword evidence="6 10" id="KW-0378">Hydrolase</keyword>
<keyword evidence="8" id="KW-1015">Disulfide bond</keyword>
<dbReference type="Proteomes" id="UP000242877">
    <property type="component" value="Unassembled WGS sequence"/>
</dbReference>
<dbReference type="AlphaFoldDB" id="A0A167YQ78"/>
<dbReference type="EC" id="3.1.1.-" evidence="10"/>
<dbReference type="EMBL" id="AZGZ01000013">
    <property type="protein sequence ID" value="KZZ91625.1"/>
    <property type="molecule type" value="Genomic_DNA"/>
</dbReference>
<organism evidence="11 12">
    <name type="scientific">Ascosphaera apis ARSEF 7405</name>
    <dbReference type="NCBI Taxonomy" id="392613"/>
    <lineage>
        <taxon>Eukaryota</taxon>
        <taxon>Fungi</taxon>
        <taxon>Dikarya</taxon>
        <taxon>Ascomycota</taxon>
        <taxon>Pezizomycotina</taxon>
        <taxon>Eurotiomycetes</taxon>
        <taxon>Eurotiomycetidae</taxon>
        <taxon>Onygenales</taxon>
        <taxon>Ascosphaeraceae</taxon>
        <taxon>Ascosphaera</taxon>
    </lineage>
</organism>
<gene>
    <name evidence="11" type="ORF">AAP_03331</name>
</gene>
<evidence type="ECO:0000256" key="9">
    <source>
        <dbReference type="ARBA" id="ARBA00034075"/>
    </source>
</evidence>
<keyword evidence="3" id="KW-0858">Xylan degradation</keyword>
<dbReference type="InterPro" id="IPR011118">
    <property type="entry name" value="Tannase/feruloyl_esterase"/>
</dbReference>
<dbReference type="InterPro" id="IPR029058">
    <property type="entry name" value="AB_hydrolase_fold"/>
</dbReference>
<protein>
    <recommendedName>
        <fullName evidence="10">Carboxylic ester hydrolase</fullName>
        <ecNumber evidence="10">3.1.1.-</ecNumber>
    </recommendedName>
</protein>
<dbReference type="Gene3D" id="3.40.50.1820">
    <property type="entry name" value="alpha/beta hydrolase"/>
    <property type="match status" value="1"/>
</dbReference>
<name>A0A167YQ78_9EURO</name>
<keyword evidence="12" id="KW-1185">Reference proteome</keyword>
<sequence length="546" mass="60377">MKLVNFSTAAFGLSLVGAGIAAPTGSNDFKTQCLQFAPEKHLENVTRTRLDYLKPGTNLTYPDYPESCNAMEPSIIEQETCRIGLIIPTSNRSSIKFEAWFPKDWNGRYLATGNGGIGGCIQYYDVSYASNHGFATVASNNGHDGQAGISFLNNPDVTEDFAYRALHTETVSGKVLEKAFYGKKHNKSYYLGCSTGGRQGIAMAERYPENFDGIVAGSPAVDFNHLQSWSARFYTIVGSANSSDFIARETWSGLIHDEIMKQCDELDGVKDGIITDPSMCQFKPETLLCSKKQMEKKSYASKNATCLTPTQVEKVKQVFSPYYGADGELKYPSMQPGSEVLASKLMYNGQPFLYSKDWFRYAVWNDSSWDPASFNLTDLEAVDKVNPGGVQTWPKNFSGFQSAGGKMISYHGQQDALISSFNTPRLYDHIAKSMGLTYSDLEDFWRFFRIPGMDHCHGGPGASAFGQAGLVGTKEVPFTPERNVLAAMIAWVENGTAPDTITGTKFKDTDAKKGVEYTRKHCRYPLRSTYVGNGYDTTSEEMWACL</sequence>
<evidence type="ECO:0000313" key="12">
    <source>
        <dbReference type="Proteomes" id="UP000242877"/>
    </source>
</evidence>
<evidence type="ECO:0000313" key="11">
    <source>
        <dbReference type="EMBL" id="KZZ91625.1"/>
    </source>
</evidence>
<comment type="catalytic activity">
    <reaction evidence="9">
        <text>feruloyl-polysaccharide + H2O = ferulate + polysaccharide.</text>
        <dbReference type="EC" id="3.1.1.73"/>
    </reaction>
</comment>
<feature type="signal peptide" evidence="10">
    <location>
        <begin position="1"/>
        <end position="21"/>
    </location>
</feature>
<keyword evidence="3" id="KW-0624">Polysaccharide degradation</keyword>
<dbReference type="VEuPathDB" id="FungiDB:AAP_03331"/>
<dbReference type="PANTHER" id="PTHR33938:SF15">
    <property type="entry name" value="FERULOYL ESTERASE B-RELATED"/>
    <property type="match status" value="1"/>
</dbReference>
<dbReference type="PANTHER" id="PTHR33938">
    <property type="entry name" value="FERULOYL ESTERASE B-RELATED"/>
    <property type="match status" value="1"/>
</dbReference>
<evidence type="ECO:0000256" key="5">
    <source>
        <dbReference type="ARBA" id="ARBA00022729"/>
    </source>
</evidence>
<keyword evidence="3" id="KW-0119">Carbohydrate metabolism</keyword>
<dbReference type="OrthoDB" id="3039123at2759"/>
<accession>A0A167YQ78</accession>
<evidence type="ECO:0000256" key="4">
    <source>
        <dbReference type="ARBA" id="ARBA00022723"/>
    </source>
</evidence>
<evidence type="ECO:0000256" key="6">
    <source>
        <dbReference type="ARBA" id="ARBA00022801"/>
    </source>
</evidence>
<keyword evidence="5 10" id="KW-0732">Signal</keyword>
<feature type="chain" id="PRO_5007749368" description="Carboxylic ester hydrolase" evidence="10">
    <location>
        <begin position="22"/>
        <end position="546"/>
    </location>
</feature>
<evidence type="ECO:0000256" key="3">
    <source>
        <dbReference type="ARBA" id="ARBA00022651"/>
    </source>
</evidence>
<proteinExistence type="inferred from homology"/>
<dbReference type="GO" id="GO:0045493">
    <property type="term" value="P:xylan catabolic process"/>
    <property type="evidence" value="ECO:0007669"/>
    <property type="project" value="UniProtKB-KW"/>
</dbReference>
<comment type="similarity">
    <text evidence="1 10">Belongs to the tannase family.</text>
</comment>
<dbReference type="Pfam" id="PF07519">
    <property type="entry name" value="Tannase"/>
    <property type="match status" value="1"/>
</dbReference>
<reference evidence="11 12" key="1">
    <citation type="journal article" date="2016" name="Genome Biol. Evol.">
        <title>Divergent and convergent evolution of fungal pathogenicity.</title>
        <authorList>
            <person name="Shang Y."/>
            <person name="Xiao G."/>
            <person name="Zheng P."/>
            <person name="Cen K."/>
            <person name="Zhan S."/>
            <person name="Wang C."/>
        </authorList>
    </citation>
    <scope>NUCLEOTIDE SEQUENCE [LARGE SCALE GENOMIC DNA]</scope>
    <source>
        <strain evidence="11 12">ARSEF 7405</strain>
    </source>
</reference>
<dbReference type="SUPFAM" id="SSF53474">
    <property type="entry name" value="alpha/beta-Hydrolases"/>
    <property type="match status" value="1"/>
</dbReference>
<evidence type="ECO:0000256" key="7">
    <source>
        <dbReference type="ARBA" id="ARBA00022837"/>
    </source>
</evidence>
<dbReference type="GO" id="GO:0046872">
    <property type="term" value="F:metal ion binding"/>
    <property type="evidence" value="ECO:0007669"/>
    <property type="project" value="UniProtKB-KW"/>
</dbReference>
<keyword evidence="2" id="KW-0719">Serine esterase</keyword>
<dbReference type="GO" id="GO:0030600">
    <property type="term" value="F:feruloyl esterase activity"/>
    <property type="evidence" value="ECO:0007669"/>
    <property type="project" value="UniProtKB-EC"/>
</dbReference>
<evidence type="ECO:0000256" key="10">
    <source>
        <dbReference type="RuleBase" id="RU361238"/>
    </source>
</evidence>
<comment type="caution">
    <text evidence="11">The sequence shown here is derived from an EMBL/GenBank/DDBJ whole genome shotgun (WGS) entry which is preliminary data.</text>
</comment>
<evidence type="ECO:0000256" key="1">
    <source>
        <dbReference type="ARBA" id="ARBA00006249"/>
    </source>
</evidence>
<keyword evidence="4" id="KW-0479">Metal-binding</keyword>
<keyword evidence="7" id="KW-0106">Calcium</keyword>